<keyword evidence="14" id="KW-1185">Reference proteome</keyword>
<keyword evidence="4 10" id="KW-0808">Transferase</keyword>
<dbReference type="InterPro" id="IPR006204">
    <property type="entry name" value="GHMP_kinase_N_dom"/>
</dbReference>
<dbReference type="NCBIfam" id="TIGR00154">
    <property type="entry name" value="ispE"/>
    <property type="match status" value="1"/>
</dbReference>
<dbReference type="GO" id="GO:0019288">
    <property type="term" value="P:isopentenyl diphosphate biosynthetic process, methylerythritol 4-phosphate pathway"/>
    <property type="evidence" value="ECO:0007669"/>
    <property type="project" value="UniProtKB-UniRule"/>
</dbReference>
<evidence type="ECO:0000313" key="14">
    <source>
        <dbReference type="Proteomes" id="UP000254651"/>
    </source>
</evidence>
<dbReference type="EC" id="2.7.1.148" evidence="2 10"/>
<evidence type="ECO:0000256" key="9">
    <source>
        <dbReference type="ARBA" id="ARBA00032554"/>
    </source>
</evidence>
<evidence type="ECO:0000256" key="10">
    <source>
        <dbReference type="HAMAP-Rule" id="MF_00061"/>
    </source>
</evidence>
<dbReference type="GO" id="GO:0016114">
    <property type="term" value="P:terpenoid biosynthetic process"/>
    <property type="evidence" value="ECO:0007669"/>
    <property type="project" value="UniProtKB-UniRule"/>
</dbReference>
<evidence type="ECO:0000259" key="11">
    <source>
        <dbReference type="Pfam" id="PF00288"/>
    </source>
</evidence>
<sequence>MNIPPHAQAFPAPAKLNLDLRITGRRADGYHELESIFRLIDLRDTVYLALRDDAEIIMHTPVAGVAPEQDLAYRAAALLQQHSGTRQGVEIWLEKNIPMGGGLGGGSSDAATVLLALNTLWQCGLSRDELIALGAKLGADVPFFIFGRSAFARGIGEKLAEIDLPKQWYVVVRPDVHVATAKIFAHPDLTRDSKPSIMPTFQSLQPFRNDMQAVVFREYPEVRKAYSELSAYRGALMTGSGACLFVPFDNEEEAYNLYRQISKSYEAYYAAGLDTHPLFQ</sequence>
<evidence type="ECO:0000256" key="7">
    <source>
        <dbReference type="ARBA" id="ARBA00022840"/>
    </source>
</evidence>
<evidence type="ECO:0000259" key="12">
    <source>
        <dbReference type="Pfam" id="PF08544"/>
    </source>
</evidence>
<dbReference type="HAMAP" id="MF_00061">
    <property type="entry name" value="IspE"/>
    <property type="match status" value="1"/>
</dbReference>
<comment type="pathway">
    <text evidence="10">Isoprenoid biosynthesis; isopentenyl diphosphate biosynthesis via DXP pathway; isopentenyl diphosphate from 1-deoxy-D-xylulose 5-phosphate: step 3/6.</text>
</comment>
<keyword evidence="7 10" id="KW-0067">ATP-binding</keyword>
<protein>
    <recommendedName>
        <fullName evidence="3 10">4-diphosphocytidyl-2-C-methyl-D-erythritol kinase</fullName>
        <shortName evidence="10">CMK</shortName>
        <ecNumber evidence="2 10">2.7.1.148</ecNumber>
    </recommendedName>
    <alternativeName>
        <fullName evidence="9 10">4-(cytidine-5'-diphospho)-2-C-methyl-D-erythritol kinase</fullName>
    </alternativeName>
</protein>
<feature type="domain" description="GHMP kinase N-terminal" evidence="11">
    <location>
        <begin position="71"/>
        <end position="148"/>
    </location>
</feature>
<dbReference type="SUPFAM" id="SSF55060">
    <property type="entry name" value="GHMP Kinase, C-terminal domain"/>
    <property type="match status" value="1"/>
</dbReference>
<keyword evidence="6 10" id="KW-0418">Kinase</keyword>
<feature type="active site" evidence="10">
    <location>
        <position position="140"/>
    </location>
</feature>
<keyword evidence="5 10" id="KW-0547">Nucleotide-binding</keyword>
<dbReference type="InterPro" id="IPR036554">
    <property type="entry name" value="GHMP_kinase_C_sf"/>
</dbReference>
<dbReference type="Pfam" id="PF08544">
    <property type="entry name" value="GHMP_kinases_C"/>
    <property type="match status" value="1"/>
</dbReference>
<feature type="active site" evidence="10">
    <location>
        <position position="15"/>
    </location>
</feature>
<proteinExistence type="inferred from homology"/>
<evidence type="ECO:0000313" key="13">
    <source>
        <dbReference type="EMBL" id="STZ76433.1"/>
    </source>
</evidence>
<evidence type="ECO:0000256" key="2">
    <source>
        <dbReference type="ARBA" id="ARBA00012052"/>
    </source>
</evidence>
<evidence type="ECO:0000256" key="1">
    <source>
        <dbReference type="ARBA" id="ARBA00009684"/>
    </source>
</evidence>
<dbReference type="Proteomes" id="UP000254651">
    <property type="component" value="Unassembled WGS sequence"/>
</dbReference>
<feature type="domain" description="GHMP kinase C-terminal" evidence="12">
    <location>
        <begin position="208"/>
        <end position="266"/>
    </location>
</feature>
<keyword evidence="8 10" id="KW-0414">Isoprene biosynthesis</keyword>
<dbReference type="InterPro" id="IPR020568">
    <property type="entry name" value="Ribosomal_Su5_D2-typ_SF"/>
</dbReference>
<dbReference type="GO" id="GO:0050515">
    <property type="term" value="F:4-(cytidine 5'-diphospho)-2-C-methyl-D-erythritol kinase activity"/>
    <property type="evidence" value="ECO:0007669"/>
    <property type="project" value="UniProtKB-UniRule"/>
</dbReference>
<evidence type="ECO:0000256" key="4">
    <source>
        <dbReference type="ARBA" id="ARBA00022679"/>
    </source>
</evidence>
<dbReference type="PIRSF" id="PIRSF010376">
    <property type="entry name" value="IspE"/>
    <property type="match status" value="1"/>
</dbReference>
<dbReference type="GO" id="GO:0005524">
    <property type="term" value="F:ATP binding"/>
    <property type="evidence" value="ECO:0007669"/>
    <property type="project" value="UniProtKB-UniRule"/>
</dbReference>
<dbReference type="EMBL" id="UGQS01000002">
    <property type="protein sequence ID" value="STZ76433.1"/>
    <property type="molecule type" value="Genomic_DNA"/>
</dbReference>
<gene>
    <name evidence="13" type="primary">ipk</name>
    <name evidence="10" type="synonym">ispE</name>
    <name evidence="13" type="ORF">NCTC10295_01200</name>
</gene>
<organism evidence="13 14">
    <name type="scientific">Bergeriella denitrificans</name>
    <name type="common">Neisseria denitrificans</name>
    <dbReference type="NCBI Taxonomy" id="494"/>
    <lineage>
        <taxon>Bacteria</taxon>
        <taxon>Pseudomonadati</taxon>
        <taxon>Pseudomonadota</taxon>
        <taxon>Betaproteobacteria</taxon>
        <taxon>Neisseriales</taxon>
        <taxon>Neisseriaceae</taxon>
        <taxon>Bergeriella</taxon>
    </lineage>
</organism>
<dbReference type="UniPathway" id="UPA00056">
    <property type="reaction ID" value="UER00094"/>
</dbReference>
<dbReference type="Gene3D" id="3.30.230.10">
    <property type="match status" value="1"/>
</dbReference>
<evidence type="ECO:0000256" key="6">
    <source>
        <dbReference type="ARBA" id="ARBA00022777"/>
    </source>
</evidence>
<dbReference type="SUPFAM" id="SSF54211">
    <property type="entry name" value="Ribosomal protein S5 domain 2-like"/>
    <property type="match status" value="1"/>
</dbReference>
<evidence type="ECO:0000256" key="5">
    <source>
        <dbReference type="ARBA" id="ARBA00022741"/>
    </source>
</evidence>
<evidence type="ECO:0000256" key="3">
    <source>
        <dbReference type="ARBA" id="ARBA00017473"/>
    </source>
</evidence>
<dbReference type="InterPro" id="IPR014721">
    <property type="entry name" value="Ribsml_uS5_D2-typ_fold_subgr"/>
</dbReference>
<feature type="binding site" evidence="10">
    <location>
        <begin position="98"/>
        <end position="108"/>
    </location>
    <ligand>
        <name>ATP</name>
        <dbReference type="ChEBI" id="CHEBI:30616"/>
    </ligand>
</feature>
<dbReference type="InterPro" id="IPR013750">
    <property type="entry name" value="GHMP_kinase_C_dom"/>
</dbReference>
<reference evidence="13 14" key="1">
    <citation type="submission" date="2018-06" db="EMBL/GenBank/DDBJ databases">
        <authorList>
            <consortium name="Pathogen Informatics"/>
            <person name="Doyle S."/>
        </authorList>
    </citation>
    <scope>NUCLEOTIDE SEQUENCE [LARGE SCALE GENOMIC DNA]</scope>
    <source>
        <strain evidence="13 14">NCTC10295</strain>
    </source>
</reference>
<comment type="function">
    <text evidence="10">Catalyzes the phosphorylation of the position 2 hydroxy group of 4-diphosphocytidyl-2C-methyl-D-erythritol.</text>
</comment>
<dbReference type="PANTHER" id="PTHR43527:SF2">
    <property type="entry name" value="4-DIPHOSPHOCYTIDYL-2-C-METHYL-D-ERYTHRITOL KINASE, CHLOROPLASTIC"/>
    <property type="match status" value="1"/>
</dbReference>
<accession>A0A378UI64</accession>
<dbReference type="RefSeq" id="WP_066077492.1">
    <property type="nucleotide sequence ID" value="NZ_CP181246.1"/>
</dbReference>
<dbReference type="Gene3D" id="3.30.70.890">
    <property type="entry name" value="GHMP kinase, C-terminal domain"/>
    <property type="match status" value="1"/>
</dbReference>
<dbReference type="InterPro" id="IPR004424">
    <property type="entry name" value="IspE"/>
</dbReference>
<dbReference type="PANTHER" id="PTHR43527">
    <property type="entry name" value="4-DIPHOSPHOCYTIDYL-2-C-METHYL-D-ERYTHRITOL KINASE, CHLOROPLASTIC"/>
    <property type="match status" value="1"/>
</dbReference>
<evidence type="ECO:0000256" key="8">
    <source>
        <dbReference type="ARBA" id="ARBA00023229"/>
    </source>
</evidence>
<dbReference type="Pfam" id="PF00288">
    <property type="entry name" value="GHMP_kinases_N"/>
    <property type="match status" value="1"/>
</dbReference>
<comment type="similarity">
    <text evidence="1 10">Belongs to the GHMP kinase family. IspE subfamily.</text>
</comment>
<dbReference type="AlphaFoldDB" id="A0A378UI64"/>
<name>A0A378UI64_BERDE</name>
<comment type="catalytic activity">
    <reaction evidence="10">
        <text>4-CDP-2-C-methyl-D-erythritol + ATP = 4-CDP-2-C-methyl-D-erythritol 2-phosphate + ADP + H(+)</text>
        <dbReference type="Rhea" id="RHEA:18437"/>
        <dbReference type="ChEBI" id="CHEBI:15378"/>
        <dbReference type="ChEBI" id="CHEBI:30616"/>
        <dbReference type="ChEBI" id="CHEBI:57823"/>
        <dbReference type="ChEBI" id="CHEBI:57919"/>
        <dbReference type="ChEBI" id="CHEBI:456216"/>
        <dbReference type="EC" id="2.7.1.148"/>
    </reaction>
</comment>